<gene>
    <name evidence="1" type="ORF">ELY38_08535</name>
</gene>
<evidence type="ECO:0000313" key="1">
    <source>
        <dbReference type="EMBL" id="RUR32147.1"/>
    </source>
</evidence>
<proteinExistence type="predicted"/>
<organism evidence="1 2">
    <name type="scientific">Vreelandella nanhaiensis</name>
    <dbReference type="NCBI Taxonomy" id="1258546"/>
    <lineage>
        <taxon>Bacteria</taxon>
        <taxon>Pseudomonadati</taxon>
        <taxon>Pseudomonadota</taxon>
        <taxon>Gammaproteobacteria</taxon>
        <taxon>Oceanospirillales</taxon>
        <taxon>Halomonadaceae</taxon>
        <taxon>Vreelandella</taxon>
    </lineage>
</organism>
<accession>A0A433KRJ3</accession>
<keyword evidence="2" id="KW-1185">Reference proteome</keyword>
<dbReference type="EMBL" id="RZHF01000010">
    <property type="protein sequence ID" value="RUR32147.1"/>
    <property type="molecule type" value="Genomic_DNA"/>
</dbReference>
<protein>
    <submittedName>
        <fullName evidence="1">Uncharacterized protein</fullName>
    </submittedName>
</protein>
<reference evidence="1 2" key="1">
    <citation type="submission" date="2018-12" db="EMBL/GenBank/DDBJ databases">
        <title>three novel Halomonas strain isolated from plants.</title>
        <authorList>
            <person name="Sun C."/>
        </authorList>
    </citation>
    <scope>NUCLEOTIDE SEQUENCE [LARGE SCALE GENOMIC DNA]</scope>
    <source>
        <strain evidence="1 2">JCM 18142</strain>
    </source>
</reference>
<dbReference type="AlphaFoldDB" id="A0A433KRJ3"/>
<name>A0A433KRJ3_9GAMM</name>
<comment type="caution">
    <text evidence="1">The sequence shown here is derived from an EMBL/GenBank/DDBJ whole genome shotgun (WGS) entry which is preliminary data.</text>
</comment>
<dbReference type="Proteomes" id="UP000287023">
    <property type="component" value="Unassembled WGS sequence"/>
</dbReference>
<dbReference type="RefSeq" id="WP_127061374.1">
    <property type="nucleotide sequence ID" value="NZ_RZHF01000010.1"/>
</dbReference>
<evidence type="ECO:0000313" key="2">
    <source>
        <dbReference type="Proteomes" id="UP000287023"/>
    </source>
</evidence>
<sequence length="86" mass="9698">MLDPEVLAGVPEGEALQSIVQEVQQWIKNVFDALLTASPEKIGQSLQEQVEQQLYEVMLAAIASLPKDTLAHTARKFSLWRRPIRQ</sequence>